<name>A0A2T3FSM4_9FIRM</name>
<comment type="caution">
    <text evidence="1">The sequence shown here is derived from an EMBL/GenBank/DDBJ whole genome shotgun (WGS) entry which is preliminary data.</text>
</comment>
<dbReference type="RefSeq" id="WP_106988547.1">
    <property type="nucleotide sequence ID" value="NZ_JBGLFL010000003.1"/>
</dbReference>
<dbReference type="AlphaFoldDB" id="A0A2T3FSM4"/>
<proteinExistence type="predicted"/>
<dbReference type="Proteomes" id="UP000241201">
    <property type="component" value="Unassembled WGS sequence"/>
</dbReference>
<protein>
    <submittedName>
        <fullName evidence="1">Uncharacterized protein</fullName>
    </submittedName>
</protein>
<dbReference type="GeneID" id="77471541"/>
<accession>A0A2T3FSM4</accession>
<reference evidence="2" key="1">
    <citation type="submission" date="2018-03" db="EMBL/GenBank/DDBJ databases">
        <title>Lachnoclostridium SNUG30370 gen.nov., sp.nov., isolated from human faeces.</title>
        <authorList>
            <person name="Seo B."/>
            <person name="Jeon K."/>
            <person name="Ko G."/>
        </authorList>
    </citation>
    <scope>NUCLEOTIDE SEQUENCE [LARGE SCALE GENOMIC DNA]</scope>
    <source>
        <strain evidence="2">SNUG30370</strain>
    </source>
</reference>
<dbReference type="EMBL" id="PYLP01000016">
    <property type="protein sequence ID" value="PST38276.1"/>
    <property type="molecule type" value="Genomic_DNA"/>
</dbReference>
<evidence type="ECO:0000313" key="1">
    <source>
        <dbReference type="EMBL" id="PST38276.1"/>
    </source>
</evidence>
<keyword evidence="2" id="KW-1185">Reference proteome</keyword>
<sequence length="130" mass="15756">MTIEELKKYKWFVATCKYEGIVGKKHCFTYDVDNLNTNLLSGMILVDDELVKETEEKGVWQDCVFDAICDEKVQIVQQCSKPIILYEEVPEYDEWVNLLLYRYLEQHYYEKKWMTYIQVDRKMNDEMRLN</sequence>
<organism evidence="1 2">
    <name type="scientific">Faecalibacillus faecis</name>
    <dbReference type="NCBI Taxonomy" id="1982628"/>
    <lineage>
        <taxon>Bacteria</taxon>
        <taxon>Bacillati</taxon>
        <taxon>Bacillota</taxon>
        <taxon>Erysipelotrichia</taxon>
        <taxon>Erysipelotrichales</taxon>
        <taxon>Coprobacillaceae</taxon>
        <taxon>Faecalibacillus</taxon>
    </lineage>
</organism>
<evidence type="ECO:0000313" key="2">
    <source>
        <dbReference type="Proteomes" id="UP000241201"/>
    </source>
</evidence>
<gene>
    <name evidence="1" type="ORF">C7U55_10620</name>
</gene>